<protein>
    <submittedName>
        <fullName evidence="1">Uncharacterized protein</fullName>
    </submittedName>
</protein>
<sequence length="160" mass="17351">MPKRGGGGGVGMDVVVDVLLVESALFGDDGVDGVNDCDVEGEEWGELMFKDGEGGLVFTKSVFIVVSWNGEGKMFVDEVKIGCGDVESITEAAMGNFLVVVLKITGKGCEKYRKCMGDIGGLAIRFTFIAHEWHTIGFLIVLHHEDHLIQLKAHCNFLET</sequence>
<evidence type="ECO:0000313" key="2">
    <source>
        <dbReference type="Proteomes" id="UP001151760"/>
    </source>
</evidence>
<reference evidence="1" key="2">
    <citation type="submission" date="2022-01" db="EMBL/GenBank/DDBJ databases">
        <authorList>
            <person name="Yamashiro T."/>
            <person name="Shiraishi A."/>
            <person name="Satake H."/>
            <person name="Nakayama K."/>
        </authorList>
    </citation>
    <scope>NUCLEOTIDE SEQUENCE</scope>
</reference>
<name>A0ABQ5HH31_9ASTR</name>
<accession>A0ABQ5HH31</accession>
<organism evidence="1 2">
    <name type="scientific">Tanacetum coccineum</name>
    <dbReference type="NCBI Taxonomy" id="301880"/>
    <lineage>
        <taxon>Eukaryota</taxon>
        <taxon>Viridiplantae</taxon>
        <taxon>Streptophyta</taxon>
        <taxon>Embryophyta</taxon>
        <taxon>Tracheophyta</taxon>
        <taxon>Spermatophyta</taxon>
        <taxon>Magnoliopsida</taxon>
        <taxon>eudicotyledons</taxon>
        <taxon>Gunneridae</taxon>
        <taxon>Pentapetalae</taxon>
        <taxon>asterids</taxon>
        <taxon>campanulids</taxon>
        <taxon>Asterales</taxon>
        <taxon>Asteraceae</taxon>
        <taxon>Asteroideae</taxon>
        <taxon>Anthemideae</taxon>
        <taxon>Anthemidinae</taxon>
        <taxon>Tanacetum</taxon>
    </lineage>
</organism>
<gene>
    <name evidence="1" type="ORF">Tco_1068416</name>
</gene>
<reference evidence="1" key="1">
    <citation type="journal article" date="2022" name="Int. J. Mol. Sci.">
        <title>Draft Genome of Tanacetum Coccineum: Genomic Comparison of Closely Related Tanacetum-Family Plants.</title>
        <authorList>
            <person name="Yamashiro T."/>
            <person name="Shiraishi A."/>
            <person name="Nakayama K."/>
            <person name="Satake H."/>
        </authorList>
    </citation>
    <scope>NUCLEOTIDE SEQUENCE</scope>
</reference>
<keyword evidence="2" id="KW-1185">Reference proteome</keyword>
<dbReference type="EMBL" id="BQNB010019570">
    <property type="protein sequence ID" value="GJT86699.1"/>
    <property type="molecule type" value="Genomic_DNA"/>
</dbReference>
<evidence type="ECO:0000313" key="1">
    <source>
        <dbReference type="EMBL" id="GJT86699.1"/>
    </source>
</evidence>
<comment type="caution">
    <text evidence="1">The sequence shown here is derived from an EMBL/GenBank/DDBJ whole genome shotgun (WGS) entry which is preliminary data.</text>
</comment>
<proteinExistence type="predicted"/>
<dbReference type="Proteomes" id="UP001151760">
    <property type="component" value="Unassembled WGS sequence"/>
</dbReference>